<dbReference type="RefSeq" id="WP_131237026.1">
    <property type="nucleotide sequence ID" value="NZ_SJTH01000012.1"/>
</dbReference>
<accession>A0A4R1AUK4</accession>
<dbReference type="InterPro" id="IPR032710">
    <property type="entry name" value="NTF2-like_dom_sf"/>
</dbReference>
<evidence type="ECO:0000259" key="1">
    <source>
        <dbReference type="Pfam" id="PF12680"/>
    </source>
</evidence>
<feature type="domain" description="SnoaL-like" evidence="1">
    <location>
        <begin position="12"/>
        <end position="121"/>
    </location>
</feature>
<comment type="caution">
    <text evidence="2">The sequence shown here is derived from an EMBL/GenBank/DDBJ whole genome shotgun (WGS) entry which is preliminary data.</text>
</comment>
<reference evidence="2 3" key="1">
    <citation type="submission" date="2019-03" db="EMBL/GenBank/DDBJ databases">
        <authorList>
            <person name="Jensen L."/>
            <person name="Storgaard J."/>
            <person name="Sulaj E."/>
            <person name="Schramm A."/>
            <person name="Marshall I.P.G."/>
        </authorList>
    </citation>
    <scope>NUCLEOTIDE SEQUENCE [LARGE SCALE GENOMIC DNA]</scope>
    <source>
        <strain evidence="2 3">2017H2G3</strain>
    </source>
</reference>
<dbReference type="EMBL" id="SJTH01000012">
    <property type="protein sequence ID" value="TCJ03932.1"/>
    <property type="molecule type" value="Genomic_DNA"/>
</dbReference>
<dbReference type="Proteomes" id="UP000293846">
    <property type="component" value="Unassembled WGS sequence"/>
</dbReference>
<gene>
    <name evidence="2" type="ORF">E0Y62_12220</name>
</gene>
<sequence>MNSDETKQIIDYYVEAYNSFDVEGIVKLLHKEIMFRNFSNGEVDTETKGIQEFKELAENSSKIFASRRQTIVSYSAIDNNVEVQIQYEGILAVDLPNGLKAGDKLQLKGKSVFQIKDGKILLIEDYS</sequence>
<dbReference type="STRING" id="1742358.GCA_001439605_00096"/>
<dbReference type="Gene3D" id="3.10.450.50">
    <property type="match status" value="1"/>
</dbReference>
<dbReference type="Pfam" id="PF12680">
    <property type="entry name" value="SnoaL_2"/>
    <property type="match status" value="1"/>
</dbReference>
<name>A0A4R1AUK4_9BACI</name>
<dbReference type="SUPFAM" id="SSF54427">
    <property type="entry name" value="NTF2-like"/>
    <property type="match status" value="1"/>
</dbReference>
<proteinExistence type="predicted"/>
<organism evidence="2 3">
    <name type="scientific">Cytobacillus praedii</name>
    <dbReference type="NCBI Taxonomy" id="1742358"/>
    <lineage>
        <taxon>Bacteria</taxon>
        <taxon>Bacillati</taxon>
        <taxon>Bacillota</taxon>
        <taxon>Bacilli</taxon>
        <taxon>Bacillales</taxon>
        <taxon>Bacillaceae</taxon>
        <taxon>Cytobacillus</taxon>
    </lineage>
</organism>
<keyword evidence="3" id="KW-1185">Reference proteome</keyword>
<protein>
    <submittedName>
        <fullName evidence="2">Nuclear transport factor 2 family protein</fullName>
    </submittedName>
</protein>
<dbReference type="AlphaFoldDB" id="A0A4R1AUK4"/>
<evidence type="ECO:0000313" key="2">
    <source>
        <dbReference type="EMBL" id="TCJ03932.1"/>
    </source>
</evidence>
<dbReference type="OrthoDB" id="582835at2"/>
<evidence type="ECO:0000313" key="3">
    <source>
        <dbReference type="Proteomes" id="UP000293846"/>
    </source>
</evidence>
<dbReference type="InterPro" id="IPR037401">
    <property type="entry name" value="SnoaL-like"/>
</dbReference>